<organism evidence="4 5">
    <name type="scientific">Phytophthora megakarya</name>
    <dbReference type="NCBI Taxonomy" id="4795"/>
    <lineage>
        <taxon>Eukaryota</taxon>
        <taxon>Sar</taxon>
        <taxon>Stramenopiles</taxon>
        <taxon>Oomycota</taxon>
        <taxon>Peronosporomycetes</taxon>
        <taxon>Peronosporales</taxon>
        <taxon>Peronosporaceae</taxon>
        <taxon>Phytophthora</taxon>
    </lineage>
</organism>
<feature type="signal peptide" evidence="2">
    <location>
        <begin position="1"/>
        <end position="23"/>
    </location>
</feature>
<feature type="chain" id="PRO_5012149531" evidence="2">
    <location>
        <begin position="24"/>
        <end position="401"/>
    </location>
</feature>
<dbReference type="CDD" id="cd03457">
    <property type="entry name" value="intradiol_dioxygenase_like"/>
    <property type="match status" value="1"/>
</dbReference>
<keyword evidence="4" id="KW-0560">Oxidoreductase</keyword>
<feature type="region of interest" description="Disordered" evidence="1">
    <location>
        <begin position="335"/>
        <end position="370"/>
    </location>
</feature>
<dbReference type="Gene3D" id="2.60.130.10">
    <property type="entry name" value="Aromatic compound dioxygenase"/>
    <property type="match status" value="1"/>
</dbReference>
<accession>A0A225X400</accession>
<dbReference type="STRING" id="4795.A0A225X400"/>
<dbReference type="GO" id="GO:0008199">
    <property type="term" value="F:ferric iron binding"/>
    <property type="evidence" value="ECO:0007669"/>
    <property type="project" value="InterPro"/>
</dbReference>
<evidence type="ECO:0000313" key="5">
    <source>
        <dbReference type="Proteomes" id="UP000198211"/>
    </source>
</evidence>
<dbReference type="GO" id="GO:0016702">
    <property type="term" value="F:oxidoreductase activity, acting on single donors with incorporation of molecular oxygen, incorporation of two atoms of oxygen"/>
    <property type="evidence" value="ECO:0007669"/>
    <property type="project" value="InterPro"/>
</dbReference>
<dbReference type="OrthoDB" id="121380at2759"/>
<evidence type="ECO:0000256" key="1">
    <source>
        <dbReference type="SAM" id="MobiDB-lite"/>
    </source>
</evidence>
<name>A0A225X400_9STRA</name>
<dbReference type="Pfam" id="PF00775">
    <property type="entry name" value="Dioxygenase_C"/>
    <property type="match status" value="1"/>
</dbReference>
<dbReference type="EMBL" id="NBNE01000035">
    <property type="protein sequence ID" value="OWZ23968.1"/>
    <property type="molecule type" value="Genomic_DNA"/>
</dbReference>
<proteinExistence type="predicted"/>
<evidence type="ECO:0000256" key="2">
    <source>
        <dbReference type="SAM" id="SignalP"/>
    </source>
</evidence>
<evidence type="ECO:0000313" key="4">
    <source>
        <dbReference type="EMBL" id="OWZ23968.1"/>
    </source>
</evidence>
<dbReference type="InterPro" id="IPR015889">
    <property type="entry name" value="Intradiol_dOase_core"/>
</dbReference>
<dbReference type="PROSITE" id="PS51257">
    <property type="entry name" value="PROKAR_LIPOPROTEIN"/>
    <property type="match status" value="1"/>
</dbReference>
<keyword evidence="5" id="KW-1185">Reference proteome</keyword>
<dbReference type="Proteomes" id="UP000198211">
    <property type="component" value="Unassembled WGS sequence"/>
</dbReference>
<comment type="caution">
    <text evidence="4">The sequence shown here is derived from an EMBL/GenBank/DDBJ whole genome shotgun (WGS) entry which is preliminary data.</text>
</comment>
<keyword evidence="4" id="KW-0223">Dioxygenase</keyword>
<dbReference type="SUPFAM" id="SSF49482">
    <property type="entry name" value="Aromatic compound dioxygenase"/>
    <property type="match status" value="1"/>
</dbReference>
<keyword evidence="2" id="KW-0732">Signal</keyword>
<dbReference type="PANTHER" id="PTHR34315:SF1">
    <property type="entry name" value="INTRADIOL RING-CLEAVAGE DIOXYGENASES DOMAIN-CONTAINING PROTEIN-RELATED"/>
    <property type="match status" value="1"/>
</dbReference>
<reference evidence="5" key="1">
    <citation type="submission" date="2017-03" db="EMBL/GenBank/DDBJ databases">
        <title>Phytopthora megakarya and P. palmivora, two closely related causual agents of cacao black pod achieved similar genome size and gene model numbers by different mechanisms.</title>
        <authorList>
            <person name="Ali S."/>
            <person name="Shao J."/>
            <person name="Larry D.J."/>
            <person name="Kronmiller B."/>
            <person name="Shen D."/>
            <person name="Strem M.D."/>
            <person name="Melnick R.L."/>
            <person name="Guiltinan M.J."/>
            <person name="Tyler B.M."/>
            <person name="Meinhardt L.W."/>
            <person name="Bailey B.A."/>
        </authorList>
    </citation>
    <scope>NUCLEOTIDE SEQUENCE [LARGE SCALE GENOMIC DNA]</scope>
    <source>
        <strain evidence="5">zdho120</strain>
    </source>
</reference>
<evidence type="ECO:0000259" key="3">
    <source>
        <dbReference type="Pfam" id="PF00775"/>
    </source>
</evidence>
<feature type="domain" description="Intradiol ring-cleavage dioxygenases" evidence="3">
    <location>
        <begin position="128"/>
        <end position="226"/>
    </location>
</feature>
<gene>
    <name evidence="4" type="ORF">PHMEG_0001102</name>
</gene>
<dbReference type="AlphaFoldDB" id="A0A225X400"/>
<dbReference type="InterPro" id="IPR000627">
    <property type="entry name" value="Intradiol_dOase_C"/>
</dbReference>
<dbReference type="PANTHER" id="PTHR34315">
    <property type="match status" value="1"/>
</dbReference>
<protein>
    <submittedName>
        <fullName evidence="4">Extracellular dioxygenase</fullName>
    </submittedName>
</protein>
<sequence>MKIATFLAATAIAACTLSNSASAHDEPARRQLSTNERRLFFESAQAASTKCTKSTSSRKLEERAVARRAQTVEKLRQQIGHRRLDAATVTGTSHKSSSTVTTSTTSTSLFASQTTVLVEPEVTQGPYYIKGEYIRTNMTEDQSGVPMFIDIQVVDVTTCNPVKNMYVDLWHANATGVYSGVVANSNGNSADTTNLKKTFLRGVTPTDSDGVAQMTSIFPGHYQGRATHLHFVGNHNGNVLSNKTYSGGSVVHVGQFFFDDSLISQVDATTPYSTNKQTITANVDDMWLKAAALTGYDPIMNYAWLSSKPSDGLFVWISLAVDLTATQSVTAVSTFTSSTPASGSSSGTTTTNSTANTNGTHSSSGSSINATTTTTNSALSKFGRISGISVALLAAFAPLLF</sequence>